<evidence type="ECO:0000313" key="2">
    <source>
        <dbReference type="Proteomes" id="UP001174314"/>
    </source>
</evidence>
<dbReference type="Proteomes" id="UP001174314">
    <property type="component" value="Chromosome"/>
</dbReference>
<proteinExistence type="predicted"/>
<organism evidence="1 2">
    <name type="scientific">Corynebacterium pseudokroppenstedtii</name>
    <dbReference type="NCBI Taxonomy" id="2804917"/>
    <lineage>
        <taxon>Bacteria</taxon>
        <taxon>Bacillati</taxon>
        <taxon>Actinomycetota</taxon>
        <taxon>Actinomycetes</taxon>
        <taxon>Mycobacteriales</taxon>
        <taxon>Corynebacteriaceae</taxon>
        <taxon>Corynebacterium</taxon>
    </lineage>
</organism>
<protein>
    <submittedName>
        <fullName evidence="1">Uncharacterized protein</fullName>
    </submittedName>
</protein>
<accession>A0AAU0PYJ8</accession>
<sequence>MSSRIEYKNFVISSDGEQIEIATAGGERVTVDHGDVVAVTNAMQTLKQLVG</sequence>
<evidence type="ECO:0000313" key="1">
    <source>
        <dbReference type="EMBL" id="WPF25366.1"/>
    </source>
</evidence>
<dbReference type="KEGG" id="cpsk:Q0N40_02110"/>
<reference evidence="1 2" key="1">
    <citation type="submission" date="2023-10" db="EMBL/GenBank/DDBJ databases">
        <title>complete genome sequence of Corynebacterium pseudokroppenstedtii P15-C1.</title>
        <authorList>
            <person name="Bruggemann H."/>
            <person name="Poehlein A."/>
        </authorList>
    </citation>
    <scope>NUCLEOTIDE SEQUENCE [LARGE SCALE GENOMIC DNA]</scope>
    <source>
        <strain evidence="1 2">P15_C1</strain>
    </source>
</reference>
<dbReference type="EMBL" id="CP137757">
    <property type="protein sequence ID" value="WPF25366.1"/>
    <property type="molecule type" value="Genomic_DNA"/>
</dbReference>
<gene>
    <name evidence="1" type="ORF">Q0N40_02110</name>
</gene>
<keyword evidence="2" id="KW-1185">Reference proteome</keyword>
<dbReference type="AlphaFoldDB" id="A0AAU0PYJ8"/>
<name>A0AAU0PYJ8_9CORY</name>
<dbReference type="RefSeq" id="WP_156441635.1">
    <property type="nucleotide sequence ID" value="NZ_CP137757.1"/>
</dbReference>